<evidence type="ECO:0000256" key="2">
    <source>
        <dbReference type="ARBA" id="ARBA00044942"/>
    </source>
</evidence>
<dbReference type="InterPro" id="IPR009078">
    <property type="entry name" value="Ferritin-like_SF"/>
</dbReference>
<evidence type="ECO:0000313" key="5">
    <source>
        <dbReference type="EMBL" id="OWK13051.1"/>
    </source>
</evidence>
<comment type="subunit">
    <text evidence="4">Oligomer of 24 subunits. There are two types of subunits: L (light) chain and H (heavy) chain. The major chain can be light or heavy, depending on the species and tissue type. The functional molecule forms a roughly spherical shell with a diameter of 12 nm and contains a central cavity into which the insoluble mineral iron core is deposited. Interacts with NCOA4.</text>
</comment>
<dbReference type="InterPro" id="IPR012347">
    <property type="entry name" value="Ferritin-like"/>
</dbReference>
<proteinExistence type="predicted"/>
<gene>
    <name evidence="5" type="ORF">Celaphus_00014598</name>
</gene>
<dbReference type="PANTHER" id="PTHR11431:SF47">
    <property type="entry name" value="FERRITIN LIGHT CHAIN"/>
    <property type="match status" value="1"/>
</dbReference>
<dbReference type="Gene3D" id="1.20.1260.10">
    <property type="match status" value="2"/>
</dbReference>
<dbReference type="GO" id="GO:0044754">
    <property type="term" value="C:autolysosome"/>
    <property type="evidence" value="ECO:0007669"/>
    <property type="project" value="UniProtKB-SubCell"/>
</dbReference>
<dbReference type="GO" id="GO:0008199">
    <property type="term" value="F:ferric iron binding"/>
    <property type="evidence" value="ECO:0007669"/>
    <property type="project" value="InterPro"/>
</dbReference>
<dbReference type="GO" id="GO:0006879">
    <property type="term" value="P:intracellular iron ion homeostasis"/>
    <property type="evidence" value="ECO:0007669"/>
    <property type="project" value="InterPro"/>
</dbReference>
<dbReference type="PANTHER" id="PTHR11431">
    <property type="entry name" value="FERRITIN"/>
    <property type="match status" value="1"/>
</dbReference>
<dbReference type="GO" id="GO:0006826">
    <property type="term" value="P:iron ion transport"/>
    <property type="evidence" value="ECO:0007669"/>
    <property type="project" value="InterPro"/>
</dbReference>
<evidence type="ECO:0000256" key="1">
    <source>
        <dbReference type="ARBA" id="ARBA00040044"/>
    </source>
</evidence>
<name>A0A212D470_CEREH</name>
<comment type="caution">
    <text evidence="5">The sequence shown here is derived from an EMBL/GenBank/DDBJ whole genome shotgun (WGS) entry which is preliminary data.</text>
</comment>
<dbReference type="AlphaFoldDB" id="A0A212D470"/>
<organism evidence="5 6">
    <name type="scientific">Cervus elaphus hippelaphus</name>
    <name type="common">European red deer</name>
    <dbReference type="NCBI Taxonomy" id="46360"/>
    <lineage>
        <taxon>Eukaryota</taxon>
        <taxon>Metazoa</taxon>
        <taxon>Chordata</taxon>
        <taxon>Craniata</taxon>
        <taxon>Vertebrata</taxon>
        <taxon>Euteleostomi</taxon>
        <taxon>Mammalia</taxon>
        <taxon>Eutheria</taxon>
        <taxon>Laurasiatheria</taxon>
        <taxon>Artiodactyla</taxon>
        <taxon>Ruminantia</taxon>
        <taxon>Pecora</taxon>
        <taxon>Cervidae</taxon>
        <taxon>Cervinae</taxon>
        <taxon>Cervus</taxon>
    </lineage>
</organism>
<comment type="subcellular location">
    <subcellularLocation>
        <location evidence="2">Autolysosome</location>
    </subcellularLocation>
</comment>
<accession>A0A212D470</accession>
<dbReference type="InterPro" id="IPR001519">
    <property type="entry name" value="Ferritin"/>
</dbReference>
<reference evidence="5 6" key="1">
    <citation type="journal article" date="2018" name="Mol. Genet. Genomics">
        <title>The red deer Cervus elaphus genome CerEla1.0: sequencing, annotating, genes, and chromosomes.</title>
        <authorList>
            <person name="Bana N.A."/>
            <person name="Nyiri A."/>
            <person name="Nagy J."/>
            <person name="Frank K."/>
            <person name="Nagy T."/>
            <person name="Steger V."/>
            <person name="Schiller M."/>
            <person name="Lakatos P."/>
            <person name="Sugar L."/>
            <person name="Horn P."/>
            <person name="Barta E."/>
            <person name="Orosz L."/>
        </authorList>
    </citation>
    <scope>NUCLEOTIDE SEQUENCE [LARGE SCALE GENOMIC DNA]</scope>
    <source>
        <strain evidence="5">Hungarian</strain>
    </source>
</reference>
<dbReference type="Proteomes" id="UP000242450">
    <property type="component" value="Chromosome 7"/>
</dbReference>
<evidence type="ECO:0000313" key="6">
    <source>
        <dbReference type="Proteomes" id="UP000242450"/>
    </source>
</evidence>
<protein>
    <recommendedName>
        <fullName evidence="1">Ferritin light chain</fullName>
    </recommendedName>
</protein>
<sequence>MVFSGRAPHHRCRLSPPQGGIFRPLIHQNYFTKVETAINCSVNLHLWASFTYLSPGFYVDHEDVALGGVGPFFHELTKEKYSDVQKPLETSTENPGCHGSRPSHREELEPGCFGPLGPGFCPSRPPPPLWLQESCILDEQVKLTEKMGDHVTNLHRLADPQAELDRELFLLRGGEWGRMVKADGRPGGGR</sequence>
<dbReference type="SUPFAM" id="SSF47240">
    <property type="entry name" value="Ferritin-like"/>
    <property type="match status" value="1"/>
</dbReference>
<dbReference type="GO" id="GO:0008198">
    <property type="term" value="F:ferrous iron binding"/>
    <property type="evidence" value="ECO:0007669"/>
    <property type="project" value="TreeGrafter"/>
</dbReference>
<dbReference type="EMBL" id="MKHE01000007">
    <property type="protein sequence ID" value="OWK13051.1"/>
    <property type="molecule type" value="Genomic_DNA"/>
</dbReference>
<evidence type="ECO:0000256" key="4">
    <source>
        <dbReference type="ARBA" id="ARBA00047045"/>
    </source>
</evidence>
<comment type="function">
    <text evidence="3">Stores iron in a soluble, non-toxic, readily available form. Important for iron homeostasis. Iron is taken up in the ferrous form and deposited as ferric hydroxides after oxidation. Also plays a role in delivery of iron to cells. Mediates iron uptake in capsule cells of the developing kidney. Delivery to lysosomes by the cargo receptor NCOA4 for autophagic degradation and release or iron.</text>
</comment>
<keyword evidence="6" id="KW-1185">Reference proteome</keyword>
<evidence type="ECO:0000256" key="3">
    <source>
        <dbReference type="ARBA" id="ARBA00045578"/>
    </source>
</evidence>
<dbReference type="OrthoDB" id="186462at2759"/>